<dbReference type="InterPro" id="IPR008969">
    <property type="entry name" value="CarboxyPept-like_regulatory"/>
</dbReference>
<accession>A0A4Y9INN7</accession>
<evidence type="ECO:0000313" key="2">
    <source>
        <dbReference type="EMBL" id="TFU89548.1"/>
    </source>
</evidence>
<keyword evidence="1" id="KW-0732">Signal</keyword>
<evidence type="ECO:0000313" key="3">
    <source>
        <dbReference type="Proteomes" id="UP000298285"/>
    </source>
</evidence>
<comment type="caution">
    <text evidence="2">The sequence shown here is derived from an EMBL/GenBank/DDBJ whole genome shotgun (WGS) entry which is preliminary data.</text>
</comment>
<gene>
    <name evidence="2" type="ORF">E4T88_05890</name>
</gene>
<proteinExistence type="predicted"/>
<keyword evidence="2" id="KW-0378">Hydrolase</keyword>
<keyword evidence="2" id="KW-0645">Protease</keyword>
<feature type="signal peptide" evidence="1">
    <location>
        <begin position="1"/>
        <end position="20"/>
    </location>
</feature>
<name>A0A4Y9INN7_9BACT</name>
<dbReference type="Pfam" id="PF13715">
    <property type="entry name" value="CarbopepD_reg_2"/>
    <property type="match status" value="1"/>
</dbReference>
<dbReference type="SUPFAM" id="SSF56935">
    <property type="entry name" value="Porins"/>
    <property type="match status" value="1"/>
</dbReference>
<evidence type="ECO:0000256" key="1">
    <source>
        <dbReference type="SAM" id="SignalP"/>
    </source>
</evidence>
<dbReference type="Gene3D" id="2.60.40.1120">
    <property type="entry name" value="Carboxypeptidase-like, regulatory domain"/>
    <property type="match status" value="1"/>
</dbReference>
<dbReference type="GO" id="GO:0004180">
    <property type="term" value="F:carboxypeptidase activity"/>
    <property type="evidence" value="ECO:0007669"/>
    <property type="project" value="UniProtKB-KW"/>
</dbReference>
<dbReference type="OrthoDB" id="9804995at2"/>
<dbReference type="RefSeq" id="WP_135104553.1">
    <property type="nucleotide sequence ID" value="NZ_JADGKW010000002.1"/>
</dbReference>
<dbReference type="AlphaFoldDB" id="A0A4Y9INN7"/>
<organism evidence="2 3">
    <name type="scientific">Dysgonomonas mossii</name>
    <dbReference type="NCBI Taxonomy" id="163665"/>
    <lineage>
        <taxon>Bacteria</taxon>
        <taxon>Pseudomonadati</taxon>
        <taxon>Bacteroidota</taxon>
        <taxon>Bacteroidia</taxon>
        <taxon>Bacteroidales</taxon>
        <taxon>Dysgonomonadaceae</taxon>
        <taxon>Dysgonomonas</taxon>
    </lineage>
</organism>
<dbReference type="Proteomes" id="UP000298285">
    <property type="component" value="Unassembled WGS sequence"/>
</dbReference>
<dbReference type="SUPFAM" id="SSF49464">
    <property type="entry name" value="Carboxypeptidase regulatory domain-like"/>
    <property type="match status" value="1"/>
</dbReference>
<reference evidence="2 3" key="1">
    <citation type="submission" date="2019-03" db="EMBL/GenBank/DDBJ databases">
        <title>Diversity of the mouse oral microbiome.</title>
        <authorList>
            <person name="Joseph S."/>
            <person name="Aduse-Opoku J."/>
            <person name="Curtis M."/>
            <person name="Wade W."/>
            <person name="Hashim A."/>
        </authorList>
    </citation>
    <scope>NUCLEOTIDE SEQUENCE [LARGE SCALE GENOMIC DNA]</scope>
    <source>
        <strain evidence="2 3">P11</strain>
    </source>
</reference>
<keyword evidence="2" id="KW-0121">Carboxypeptidase</keyword>
<feature type="chain" id="PRO_5021362621" evidence="1">
    <location>
        <begin position="21"/>
        <end position="776"/>
    </location>
</feature>
<protein>
    <submittedName>
        <fullName evidence="2">Carboxypeptidase-like regulatory domain-containing protein</fullName>
    </submittedName>
</protein>
<sequence length="776" mass="87817">MNKTLLFLLLNVLSLGILYAQSSQNIRGVVYDKESNNPIEYATVAVLNSKIPLGVSTDSLGQFKIQNVPIGRYDIQVTLIGYNPIIIKEQLLSSSKELYLEIAMVENSKQLDEIVVTPQINKSQPLNNMALGSARMLSVEEASRYAGGFDDPARLATSFAGVTSSVGNNGIVVRGNAPKFLQWRMEDVEIPNPNHFAEVTTFGGGGLSALSSFVLGNSDFMTGAFPAEYSNALSGVLDMNLRTGNNQKRENTVQLGLVGIDVASEGPFKKGSNSSYIFNYRYSTLGLLSSMLPEDAENTKYQDLSFKLNFPTKSAGVFSIWGVGLIDRSGQKAETDPSKWEYMQDKEDQDVKQYMGAFGLNHKLRVWNNATFKTTLATTVSGLDMHTERMNANVKPIPQNLIKSTNWNFVFASSLNKKYSRIHTNKTGIRVTGLKYNLLLKEATHQQPMNTITDESGFSSLLSAYTNSSFQFSDQWTLNLGINTQLFTLNNNYTIEPRAALSWKFRPNQSLALSYGLHSRLEMLNYYFTRSKEGELINKNMDFTKAHHIVLSYDLNIGNDYHLKIEPYFQQLYSVPIIRDSTFSFINLQNDWFITNKLSNKGKGVNYGIDITFERYMSDGYYYMFTGSLFDSRYKAGDNKWRNTRYNRNFVFNALAGKEWMVGRSKQNMFNANIRLSYQGGDRYSPINLDASQKEEDAIYDESKAFSKQLSPAFLLHFNVSYKINKKSLSHEFAIKVLNATSYKDYQGHRYNFKTHLVDPEREAVIIPNISYKIEF</sequence>
<dbReference type="EMBL" id="SPPK01000002">
    <property type="protein sequence ID" value="TFU89548.1"/>
    <property type="molecule type" value="Genomic_DNA"/>
</dbReference>